<evidence type="ECO:0000256" key="4">
    <source>
        <dbReference type="ARBA" id="ARBA00042988"/>
    </source>
</evidence>
<dbReference type="EMBL" id="JAZGSY010000655">
    <property type="protein sequence ID" value="KAL1835457.1"/>
    <property type="molecule type" value="Genomic_DNA"/>
</dbReference>
<evidence type="ECO:0000259" key="9">
    <source>
        <dbReference type="Pfam" id="PF22725"/>
    </source>
</evidence>
<dbReference type="InterPro" id="IPR000683">
    <property type="entry name" value="Gfo/Idh/MocA-like_OxRdtase_N"/>
</dbReference>
<organism evidence="10 11">
    <name type="scientific">Humicola insolens</name>
    <name type="common">Soft-rot fungus</name>
    <dbReference type="NCBI Taxonomy" id="85995"/>
    <lineage>
        <taxon>Eukaryota</taxon>
        <taxon>Fungi</taxon>
        <taxon>Dikarya</taxon>
        <taxon>Ascomycota</taxon>
        <taxon>Pezizomycotina</taxon>
        <taxon>Sordariomycetes</taxon>
        <taxon>Sordariomycetidae</taxon>
        <taxon>Sordariales</taxon>
        <taxon>Chaetomiaceae</taxon>
        <taxon>Mycothermus</taxon>
    </lineage>
</organism>
<dbReference type="InterPro" id="IPR036291">
    <property type="entry name" value="NAD(P)-bd_dom_sf"/>
</dbReference>
<reference evidence="10 11" key="1">
    <citation type="journal article" date="2024" name="Commun. Biol.">
        <title>Comparative genomic analysis of thermophilic fungi reveals convergent evolutionary adaptations and gene losses.</title>
        <authorList>
            <person name="Steindorff A.S."/>
            <person name="Aguilar-Pontes M.V."/>
            <person name="Robinson A.J."/>
            <person name="Andreopoulos B."/>
            <person name="LaButti K."/>
            <person name="Kuo A."/>
            <person name="Mondo S."/>
            <person name="Riley R."/>
            <person name="Otillar R."/>
            <person name="Haridas S."/>
            <person name="Lipzen A."/>
            <person name="Grimwood J."/>
            <person name="Schmutz J."/>
            <person name="Clum A."/>
            <person name="Reid I.D."/>
            <person name="Moisan M.C."/>
            <person name="Butler G."/>
            <person name="Nguyen T.T.M."/>
            <person name="Dewar K."/>
            <person name="Conant G."/>
            <person name="Drula E."/>
            <person name="Henrissat B."/>
            <person name="Hansel C."/>
            <person name="Singer S."/>
            <person name="Hutchinson M.I."/>
            <person name="de Vries R.P."/>
            <person name="Natvig D.O."/>
            <person name="Powell A.J."/>
            <person name="Tsang A."/>
            <person name="Grigoriev I.V."/>
        </authorList>
    </citation>
    <scope>NUCLEOTIDE SEQUENCE [LARGE SCALE GENOMIC DNA]</scope>
    <source>
        <strain evidence="10 11">CBS 620.91</strain>
    </source>
</reference>
<keyword evidence="11" id="KW-1185">Reference proteome</keyword>
<evidence type="ECO:0000259" key="8">
    <source>
        <dbReference type="Pfam" id="PF08241"/>
    </source>
</evidence>
<dbReference type="InterPro" id="IPR029063">
    <property type="entry name" value="SAM-dependent_MTases_sf"/>
</dbReference>
<dbReference type="PANTHER" id="PTHR22604">
    <property type="entry name" value="OXIDOREDUCTASES"/>
    <property type="match status" value="1"/>
</dbReference>
<dbReference type="Gene3D" id="3.40.50.720">
    <property type="entry name" value="NAD(P)-binding Rossmann-like Domain"/>
    <property type="match status" value="1"/>
</dbReference>
<comment type="similarity">
    <text evidence="1">Belongs to the Gfo/Idh/MocA family.</text>
</comment>
<comment type="catalytic activity">
    <reaction evidence="5">
        <text>D-xylose + NADP(+) = D-xylono-1,5-lactone + NADPH + H(+)</text>
        <dbReference type="Rhea" id="RHEA:22000"/>
        <dbReference type="ChEBI" id="CHEBI:15378"/>
        <dbReference type="ChEBI" id="CHEBI:15867"/>
        <dbReference type="ChEBI" id="CHEBI:53455"/>
        <dbReference type="ChEBI" id="CHEBI:57783"/>
        <dbReference type="ChEBI" id="CHEBI:58349"/>
        <dbReference type="EC" id="1.1.1.179"/>
    </reaction>
</comment>
<evidence type="ECO:0000313" key="10">
    <source>
        <dbReference type="EMBL" id="KAL1835457.1"/>
    </source>
</evidence>
<evidence type="ECO:0000256" key="3">
    <source>
        <dbReference type="ARBA" id="ARBA00038984"/>
    </source>
</evidence>
<feature type="compositionally biased region" description="Low complexity" evidence="6">
    <location>
        <begin position="670"/>
        <end position="681"/>
    </location>
</feature>
<dbReference type="EC" id="1.1.1.179" evidence="3"/>
<evidence type="ECO:0000313" key="11">
    <source>
        <dbReference type="Proteomes" id="UP001583172"/>
    </source>
</evidence>
<keyword evidence="2" id="KW-0560">Oxidoreductase</keyword>
<feature type="region of interest" description="Disordered" evidence="6">
    <location>
        <begin position="631"/>
        <end position="681"/>
    </location>
</feature>
<dbReference type="PANTHER" id="PTHR22604:SF115">
    <property type="entry name" value="DIHYDRODIOL DEHYDROGENASE, PUTATIVE (AFU_ORTHOLOGUE AFUA_1G07520)-RELATED"/>
    <property type="match status" value="1"/>
</dbReference>
<protein>
    <recommendedName>
        <fullName evidence="3">D-xylose 1-dehydrogenase (NADP(+), D-xylono-1,5-lactone-forming)</fullName>
        <ecNumber evidence="3">1.1.1.179</ecNumber>
    </recommendedName>
    <alternativeName>
        <fullName evidence="4">D-xylose-NADP dehydrogenase</fullName>
    </alternativeName>
</protein>
<dbReference type="SUPFAM" id="SSF53335">
    <property type="entry name" value="S-adenosyl-L-methionine-dependent methyltransferases"/>
    <property type="match status" value="1"/>
</dbReference>
<gene>
    <name evidence="10" type="ORF">VTJ49DRAFT_6676</name>
</gene>
<evidence type="ECO:0000259" key="7">
    <source>
        <dbReference type="Pfam" id="PF01408"/>
    </source>
</evidence>
<evidence type="ECO:0000256" key="1">
    <source>
        <dbReference type="ARBA" id="ARBA00010928"/>
    </source>
</evidence>
<feature type="domain" description="GFO/IDH/MocA-like oxidoreductase" evidence="9">
    <location>
        <begin position="152"/>
        <end position="287"/>
    </location>
</feature>
<dbReference type="Gene3D" id="3.30.360.10">
    <property type="entry name" value="Dihydrodipicolinate Reductase, domain 2"/>
    <property type="match status" value="1"/>
</dbReference>
<evidence type="ECO:0000256" key="6">
    <source>
        <dbReference type="SAM" id="MobiDB-lite"/>
    </source>
</evidence>
<evidence type="ECO:0000256" key="2">
    <source>
        <dbReference type="ARBA" id="ARBA00023002"/>
    </source>
</evidence>
<feature type="domain" description="Methyltransferase type 11" evidence="8">
    <location>
        <begin position="484"/>
        <end position="594"/>
    </location>
</feature>
<feature type="compositionally biased region" description="Low complexity" evidence="6">
    <location>
        <begin position="647"/>
        <end position="663"/>
    </location>
</feature>
<sequence length="736" mass="79352">MASETPYKVRWGIMATGWIAEVFTKDLLANPLLPGRNASDIRHEVVAAASSSSKERAAEFLAKVKAPETAKAYGSYHELVADPDIDIIYVATPHSHHFQNAMLALEAGKNVLCEKALTVNAAQARKLVETARAKNLFFMEAVWTRYFPLSVKVRELIKSGAIGSVYRTIADLSIGADAANGLVNFADSHRMVNPELAGGALLDLGIYALTWVFQTLYHVQPEATKEKPQVTAAVTKYHTGADEATSILLHFPQHRSQGIALTSLRVASDIDGLGTAGAAIRIQGSLGEIQVLGPAYRPTGYRIVYKNGNGKAEVEEFPIPKDPERDGWGQGMFWEADEAARCLRDGRKESETLPWSESIVIMEVMEEALRQGGVEYPEVITTDVFDPQSPLNTGGQENTDLYTGSSGHAAVSLPSSSAADAAAKLAAAASQITHAADDPAEAYERQHVHGVYEAIAPHFSATRYKPWPAVASFLRAQPPGALGLDVGCGNGKYLGVNTDVFMLASDWSPSLIRLARERCRLTRPDAPAGGTGGVLACPAAGAVSDLLVADGLSLPFRDRAADFAICVAVIHHLSTRPRRQDAIRQLLRCVKPEGGKVLVYVWALEQGTSRRGWDEGGEQDLLVPWVLKAQQQQKEKEKKPRQRRKAAAAAAGDQTPGAPDPAAETAKETSPSSPAPGDAAADPVFQRYYHLYRKGELEEDVLTAGGVVVESGYERDNWWVVAANGPRHAAQSTMKA</sequence>
<dbReference type="InterPro" id="IPR050984">
    <property type="entry name" value="Gfo/Idh/MocA_domain"/>
</dbReference>
<evidence type="ECO:0000256" key="5">
    <source>
        <dbReference type="ARBA" id="ARBA00049233"/>
    </source>
</evidence>
<feature type="domain" description="Gfo/Idh/MocA-like oxidoreductase N-terminal" evidence="7">
    <location>
        <begin position="10"/>
        <end position="139"/>
    </location>
</feature>
<comment type="caution">
    <text evidence="10">The sequence shown here is derived from an EMBL/GenBank/DDBJ whole genome shotgun (WGS) entry which is preliminary data.</text>
</comment>
<dbReference type="Pfam" id="PF08241">
    <property type="entry name" value="Methyltransf_11"/>
    <property type="match status" value="1"/>
</dbReference>
<proteinExistence type="inferred from homology"/>
<dbReference type="CDD" id="cd02440">
    <property type="entry name" value="AdoMet_MTases"/>
    <property type="match status" value="1"/>
</dbReference>
<dbReference type="Gene3D" id="3.40.50.150">
    <property type="entry name" value="Vaccinia Virus protein VP39"/>
    <property type="match status" value="1"/>
</dbReference>
<name>A0ABR3V1I6_HUMIN</name>
<dbReference type="Pfam" id="PF01408">
    <property type="entry name" value="GFO_IDH_MocA"/>
    <property type="match status" value="1"/>
</dbReference>
<dbReference type="InterPro" id="IPR055170">
    <property type="entry name" value="GFO_IDH_MocA-like_dom"/>
</dbReference>
<dbReference type="Proteomes" id="UP001583172">
    <property type="component" value="Unassembled WGS sequence"/>
</dbReference>
<dbReference type="SUPFAM" id="SSF51735">
    <property type="entry name" value="NAD(P)-binding Rossmann-fold domains"/>
    <property type="match status" value="1"/>
</dbReference>
<dbReference type="SUPFAM" id="SSF55347">
    <property type="entry name" value="Glyceraldehyde-3-phosphate dehydrogenase-like, C-terminal domain"/>
    <property type="match status" value="1"/>
</dbReference>
<accession>A0ABR3V1I6</accession>
<dbReference type="InterPro" id="IPR013216">
    <property type="entry name" value="Methyltransf_11"/>
</dbReference>
<dbReference type="Pfam" id="PF22725">
    <property type="entry name" value="GFO_IDH_MocA_C3"/>
    <property type="match status" value="1"/>
</dbReference>